<dbReference type="Gene3D" id="2.40.10.120">
    <property type="match status" value="1"/>
</dbReference>
<accession>A0ABP8DV91</accession>
<evidence type="ECO:0000259" key="1">
    <source>
        <dbReference type="SMART" id="SM00382"/>
    </source>
</evidence>
<dbReference type="Proteomes" id="UP001500620">
    <property type="component" value="Unassembled WGS sequence"/>
</dbReference>
<feature type="domain" description="AAA+ ATPase" evidence="1">
    <location>
        <begin position="281"/>
        <end position="430"/>
    </location>
</feature>
<name>A0ABP8DV91_9ACTN</name>
<comment type="caution">
    <text evidence="2">The sequence shown here is derived from an EMBL/GenBank/DDBJ whole genome shotgun (WGS) entry which is preliminary data.</text>
</comment>
<dbReference type="InterPro" id="IPR011989">
    <property type="entry name" value="ARM-like"/>
</dbReference>
<organism evidence="2 3">
    <name type="scientific">Dactylosporangium darangshiense</name>
    <dbReference type="NCBI Taxonomy" id="579108"/>
    <lineage>
        <taxon>Bacteria</taxon>
        <taxon>Bacillati</taxon>
        <taxon>Actinomycetota</taxon>
        <taxon>Actinomycetes</taxon>
        <taxon>Micromonosporales</taxon>
        <taxon>Micromonosporaceae</taxon>
        <taxon>Dactylosporangium</taxon>
    </lineage>
</organism>
<dbReference type="InterPro" id="IPR009003">
    <property type="entry name" value="Peptidase_S1_PA"/>
</dbReference>
<dbReference type="Gene3D" id="1.25.10.10">
    <property type="entry name" value="Leucine-rich Repeat Variant"/>
    <property type="match status" value="1"/>
</dbReference>
<keyword evidence="3" id="KW-1185">Reference proteome</keyword>
<dbReference type="SUPFAM" id="SSF48371">
    <property type="entry name" value="ARM repeat"/>
    <property type="match status" value="1"/>
</dbReference>
<evidence type="ECO:0000313" key="2">
    <source>
        <dbReference type="EMBL" id="GAA4263758.1"/>
    </source>
</evidence>
<reference evidence="3" key="1">
    <citation type="journal article" date="2019" name="Int. J. Syst. Evol. Microbiol.">
        <title>The Global Catalogue of Microorganisms (GCM) 10K type strain sequencing project: providing services to taxonomists for standard genome sequencing and annotation.</title>
        <authorList>
            <consortium name="The Broad Institute Genomics Platform"/>
            <consortium name="The Broad Institute Genome Sequencing Center for Infectious Disease"/>
            <person name="Wu L."/>
            <person name="Ma J."/>
        </authorList>
    </citation>
    <scope>NUCLEOTIDE SEQUENCE [LARGE SCALE GENOMIC DNA]</scope>
    <source>
        <strain evidence="3">JCM 17441</strain>
    </source>
</reference>
<dbReference type="SUPFAM" id="SSF50494">
    <property type="entry name" value="Trypsin-like serine proteases"/>
    <property type="match status" value="1"/>
</dbReference>
<dbReference type="PANTHER" id="PTHR46844:SF1">
    <property type="entry name" value="SLR5058 PROTEIN"/>
    <property type="match status" value="1"/>
</dbReference>
<gene>
    <name evidence="2" type="ORF">GCM10022255_111210</name>
</gene>
<evidence type="ECO:0000313" key="3">
    <source>
        <dbReference type="Proteomes" id="UP001500620"/>
    </source>
</evidence>
<protein>
    <recommendedName>
        <fullName evidence="1">AAA+ ATPase domain-containing protein</fullName>
    </recommendedName>
</protein>
<dbReference type="RefSeq" id="WP_345143728.1">
    <property type="nucleotide sequence ID" value="NZ_BAABAT010000079.1"/>
</dbReference>
<dbReference type="Gene3D" id="3.40.50.300">
    <property type="entry name" value="P-loop containing nucleotide triphosphate hydrolases"/>
    <property type="match status" value="1"/>
</dbReference>
<dbReference type="InterPro" id="IPR027417">
    <property type="entry name" value="P-loop_NTPase"/>
</dbReference>
<dbReference type="SUPFAM" id="SSF52540">
    <property type="entry name" value="P-loop containing nucleoside triphosphate hydrolases"/>
    <property type="match status" value="1"/>
</dbReference>
<proteinExistence type="predicted"/>
<dbReference type="SMART" id="SM00382">
    <property type="entry name" value="AAA"/>
    <property type="match status" value="1"/>
</dbReference>
<dbReference type="InterPro" id="IPR003593">
    <property type="entry name" value="AAA+_ATPase"/>
</dbReference>
<dbReference type="InterPro" id="IPR016024">
    <property type="entry name" value="ARM-type_fold"/>
</dbReference>
<dbReference type="EMBL" id="BAABAT010000079">
    <property type="protein sequence ID" value="GAA4263758.1"/>
    <property type="molecule type" value="Genomic_DNA"/>
</dbReference>
<dbReference type="Pfam" id="PF13365">
    <property type="entry name" value="Trypsin_2"/>
    <property type="match status" value="1"/>
</dbReference>
<sequence length="1169" mass="125846">MVPRHGGMSTLLDDTELRRLVVQVRAGSSTGSGFFVAPGLVLTCAHIVRNAFEAGEVPSITWQGVTVTGTYTDVVPTGEYPDTALIAVSFRDHSIAVFDEQVAPHDRLYAFGHTDEVPAGDSIAGRMEGPAGGPEPLLRFAETQVRPGASGAPLLNLRTGAICGMVKSSRGRSAPVGGRAVPVDALVARYPVLRERLRLHLELAIYLRAVAELVNRRAAVYFRDRTARDHYLAPTVRRLQHQQNALTHVQQMGSFFREPSADTAASADKASEVVSWLDTEAPPHTVILGGPGGGKTVLLQLTAAELARRALGRMSSGAVDELAPPVLLPVGRVAELGVGPAVEEAVLALVDPLGGGKVGRSIARHLVDSLGHGDVTLLLDSLDEAADPDAVAVALRAASERTRVVLVSRPYMFVPGVLPFADVVYFDLVGFDDGDRRRFVRTWFSDRPGEADAVMQWLSADTSLAPVTSSPLVTGLACVACEAGSIPAGAGRVELYRAVLRAIAGRGLTGADPQVTGVLRMTRRLAWLLFRDDPARATFDEEECHEAARAAIAHHGESWSPSHLLAFLLRKGLFVQPLPGRYSFVHRTFLEFLAAEELAVAVNRDGDLTEVGRFLWRREEGGEWRWTPAAAEMLCLLAGCLRAPELLLRELLRSEQQINPIFPYLGLLACKMLKETTDVSAELRQQIIDTATTSTVATFSGAGSQDVVEALPLDGLVAALSHRLDHIRQHAASALARNGSSAAVSTLLDALDNTSSGVVQIAAPALLRTPSPAVAGHLADRMADLWDRCGCLVGATLFDLMETPWFAWQWAPTRSELARACDKGEYAVHALEEHDWTMTMALGNVMVQRRREPAPPGAVIRAGEPVPGAVLFLFVDLGEPGGGAVVLTRPFHPEDVLLPGVELGKVPLLDGVLIEQVDTTSPDLDGRTGDELMALLDHDDLAVRIAAGLALGRRSSWRRTARQTITALAGRSREAAALGLLALALDDGRIRAHVEFYHPDDGPDGGVPIGPLPGPTKLDLERTVVDESEPPDDRLRAMQTLLASNDLDGRLAVVIALENRMPLAMRRLALDRLAEAPDAPVEPDSDLTWVDVRDAVLAQLVADQAADMRLRRDVAAIIVKLRIVRASEALAQAVMEEWRRGQTIAALWEALYVLERERGAPGLIRGAKH</sequence>
<dbReference type="PANTHER" id="PTHR46844">
    <property type="entry name" value="SLR5058 PROTEIN"/>
    <property type="match status" value="1"/>
</dbReference>